<protein>
    <submittedName>
        <fullName evidence="2">Uncharacterized protein</fullName>
    </submittedName>
</protein>
<organism evidence="1 2">
    <name type="scientific">Panagrolaimus sp. PS1159</name>
    <dbReference type="NCBI Taxonomy" id="55785"/>
    <lineage>
        <taxon>Eukaryota</taxon>
        <taxon>Metazoa</taxon>
        <taxon>Ecdysozoa</taxon>
        <taxon>Nematoda</taxon>
        <taxon>Chromadorea</taxon>
        <taxon>Rhabditida</taxon>
        <taxon>Tylenchina</taxon>
        <taxon>Panagrolaimomorpha</taxon>
        <taxon>Panagrolaimoidea</taxon>
        <taxon>Panagrolaimidae</taxon>
        <taxon>Panagrolaimus</taxon>
    </lineage>
</organism>
<name>A0AC35FUD0_9BILA</name>
<dbReference type="Proteomes" id="UP000887580">
    <property type="component" value="Unplaced"/>
</dbReference>
<dbReference type="WBParaSite" id="PS1159_v2.g20916.t1">
    <property type="protein sequence ID" value="PS1159_v2.g20916.t1"/>
    <property type="gene ID" value="PS1159_v2.g20916"/>
</dbReference>
<evidence type="ECO:0000313" key="2">
    <source>
        <dbReference type="WBParaSite" id="PS1159_v2.g20916.t1"/>
    </source>
</evidence>
<evidence type="ECO:0000313" key="1">
    <source>
        <dbReference type="Proteomes" id="UP000887580"/>
    </source>
</evidence>
<accession>A0AC35FUD0</accession>
<sequence>MSTPLTFKEREESIARKKGQKNRQQRQQWQPTFSAYKFEALPSNRQHYTCYSDGKFGWDDWTTAPPPLQRQIIQPPSAQNIVYKDIKIDKDNIFVFHGKDSYMSTFFEV</sequence>
<proteinExistence type="predicted"/>
<reference evidence="2" key="1">
    <citation type="submission" date="2022-11" db="UniProtKB">
        <authorList>
            <consortium name="WormBaseParasite"/>
        </authorList>
    </citation>
    <scope>IDENTIFICATION</scope>
</reference>